<evidence type="ECO:0000313" key="10">
    <source>
        <dbReference type="Proteomes" id="UP000371423"/>
    </source>
</evidence>
<dbReference type="GO" id="GO:0005886">
    <property type="term" value="C:plasma membrane"/>
    <property type="evidence" value="ECO:0007669"/>
    <property type="project" value="UniProtKB-SubCell"/>
</dbReference>
<evidence type="ECO:0000256" key="6">
    <source>
        <dbReference type="SAM" id="Phobius"/>
    </source>
</evidence>
<proteinExistence type="predicted"/>
<protein>
    <submittedName>
        <fullName evidence="8">MFS transporter</fullName>
    </submittedName>
</protein>
<dbReference type="AlphaFoldDB" id="A0A5P0ZPH8"/>
<evidence type="ECO:0000313" key="8">
    <source>
        <dbReference type="EMBL" id="MQS76102.1"/>
    </source>
</evidence>
<dbReference type="PANTHER" id="PTHR11662:SF399">
    <property type="entry name" value="FI19708P1-RELATED"/>
    <property type="match status" value="1"/>
</dbReference>
<feature type="transmembrane region" description="Helical" evidence="6">
    <location>
        <begin position="224"/>
        <end position="245"/>
    </location>
</feature>
<keyword evidence="4 6" id="KW-1133">Transmembrane helix</keyword>
<dbReference type="InterPro" id="IPR020846">
    <property type="entry name" value="MFS_dom"/>
</dbReference>
<sequence>MIKLAKESLELNNQKSNAGMKTIIALMAGYSMVYMDKNMVSTAIIPIAKEFNFTTSQTGMIMSMFFLAYTLMQIPGGWLADKIGAKKVLLLSLGIICFFSYAFGFVSSLMLFFAIRFGAGIGHGGYPASCSKAVAENFDKEKRVMVQSGIMTTSGIGGLLAFVLGANVIAINWRYGYILLGTMFLIAFLLVLFLLPNEVKKPVEETKVEPEKVPFTQVITNRNVLLLFVIMILLNITYYGAMSWLPSYLTKTYQLSLGAAGGILAVNAISQVIGSFMTGIILSKWFEGKQKEFILICSIISAICIYTLVNINSVVFSLVLVALIGMTTISAFTATFTWPQKIFKQEIIGSSVGIINTGGTFGGFLAPIIIGSIVQSAGGDFTNGFIFLAISILIGGFGTFTVKTK</sequence>
<keyword evidence="3 6" id="KW-0812">Transmembrane</keyword>
<dbReference type="OrthoDB" id="9773404at2"/>
<dbReference type="Proteomes" id="UP000414364">
    <property type="component" value="Unassembled WGS sequence"/>
</dbReference>
<dbReference type="PANTHER" id="PTHR11662">
    <property type="entry name" value="SOLUTE CARRIER FAMILY 17"/>
    <property type="match status" value="1"/>
</dbReference>
<dbReference type="SUPFAM" id="SSF103473">
    <property type="entry name" value="MFS general substrate transporter"/>
    <property type="match status" value="1"/>
</dbReference>
<reference evidence="10 11" key="1">
    <citation type="journal article" date="2019" name="Syst. Appl. Microbiol.">
        <title>Polyphasic characterization of two novel Lactobacillus spp. isolated from blown salami packages: Description of Lactobacillus halodurans sp. nov. and Lactobacillus salsicarnum sp. nov.</title>
        <authorList>
            <person name="Schuster J.A."/>
            <person name="Klingl A."/>
            <person name="Vogel R.F."/>
            <person name="Ehrmann M.A."/>
        </authorList>
    </citation>
    <scope>NUCLEOTIDE SEQUENCE [LARGE SCALE GENOMIC DNA]</scope>
    <source>
        <strain evidence="9 10">TMW 1.1920</strain>
        <strain evidence="8 11">TMW 1.2172</strain>
    </source>
</reference>
<evidence type="ECO:0000256" key="4">
    <source>
        <dbReference type="ARBA" id="ARBA00022989"/>
    </source>
</evidence>
<evidence type="ECO:0000313" key="11">
    <source>
        <dbReference type="Proteomes" id="UP000414364"/>
    </source>
</evidence>
<dbReference type="Proteomes" id="UP000371423">
    <property type="component" value="Unassembled WGS sequence"/>
</dbReference>
<evidence type="ECO:0000259" key="7">
    <source>
        <dbReference type="PROSITE" id="PS50850"/>
    </source>
</evidence>
<dbReference type="InterPro" id="IPR011701">
    <property type="entry name" value="MFS"/>
</dbReference>
<feature type="transmembrane region" description="Helical" evidence="6">
    <location>
        <begin position="315"/>
        <end position="336"/>
    </location>
</feature>
<dbReference type="InterPro" id="IPR036259">
    <property type="entry name" value="MFS_trans_sf"/>
</dbReference>
<dbReference type="Gene3D" id="1.20.1250.20">
    <property type="entry name" value="MFS general substrate transporter like domains"/>
    <property type="match status" value="2"/>
</dbReference>
<feature type="domain" description="Major facilitator superfamily (MFS) profile" evidence="7">
    <location>
        <begin position="22"/>
        <end position="405"/>
    </location>
</feature>
<dbReference type="EMBL" id="VDFP01000011">
    <property type="protein sequence ID" value="MQS76102.1"/>
    <property type="molecule type" value="Genomic_DNA"/>
</dbReference>
<feature type="transmembrane region" description="Helical" evidence="6">
    <location>
        <begin position="348"/>
        <end position="373"/>
    </location>
</feature>
<keyword evidence="10" id="KW-1185">Reference proteome</keyword>
<evidence type="ECO:0000313" key="9">
    <source>
        <dbReference type="EMBL" id="MQS96537.1"/>
    </source>
</evidence>
<comment type="subcellular location">
    <subcellularLocation>
        <location evidence="1">Cell membrane</location>
        <topology evidence="1">Multi-pass membrane protein</topology>
    </subcellularLocation>
</comment>
<feature type="transmembrane region" description="Helical" evidence="6">
    <location>
        <begin position="257"/>
        <end position="281"/>
    </location>
</feature>
<evidence type="ECO:0000256" key="1">
    <source>
        <dbReference type="ARBA" id="ARBA00004651"/>
    </source>
</evidence>
<comment type="caution">
    <text evidence="8">The sequence shown here is derived from an EMBL/GenBank/DDBJ whole genome shotgun (WGS) entry which is preliminary data.</text>
</comment>
<organism evidence="8 11">
    <name type="scientific">Companilactobacillus halodurans</name>
    <dbReference type="NCBI Taxonomy" id="2584183"/>
    <lineage>
        <taxon>Bacteria</taxon>
        <taxon>Bacillati</taxon>
        <taxon>Bacillota</taxon>
        <taxon>Bacilli</taxon>
        <taxon>Lactobacillales</taxon>
        <taxon>Lactobacillaceae</taxon>
        <taxon>Companilactobacillus</taxon>
    </lineage>
</organism>
<dbReference type="InterPro" id="IPR050382">
    <property type="entry name" value="MFS_Na/Anion_cotransporter"/>
</dbReference>
<keyword evidence="5 6" id="KW-0472">Membrane</keyword>
<evidence type="ECO:0000256" key="5">
    <source>
        <dbReference type="ARBA" id="ARBA00023136"/>
    </source>
</evidence>
<feature type="transmembrane region" description="Helical" evidence="6">
    <location>
        <begin position="88"/>
        <end position="115"/>
    </location>
</feature>
<dbReference type="EMBL" id="VDFO01000003">
    <property type="protein sequence ID" value="MQS96537.1"/>
    <property type="molecule type" value="Genomic_DNA"/>
</dbReference>
<keyword evidence="2" id="KW-0813">Transport</keyword>
<dbReference type="GO" id="GO:0022857">
    <property type="term" value="F:transmembrane transporter activity"/>
    <property type="evidence" value="ECO:0007669"/>
    <property type="project" value="InterPro"/>
</dbReference>
<accession>A0A5P0ZPH8</accession>
<name>A0A5P0ZPH8_9LACO</name>
<feature type="transmembrane region" description="Helical" evidence="6">
    <location>
        <begin position="385"/>
        <end position="402"/>
    </location>
</feature>
<dbReference type="PROSITE" id="PS50850">
    <property type="entry name" value="MFS"/>
    <property type="match status" value="1"/>
</dbReference>
<feature type="transmembrane region" description="Helical" evidence="6">
    <location>
        <begin position="150"/>
        <end position="171"/>
    </location>
</feature>
<evidence type="ECO:0000256" key="2">
    <source>
        <dbReference type="ARBA" id="ARBA00022448"/>
    </source>
</evidence>
<gene>
    <name evidence="9" type="ORF">FHL05_01340</name>
    <name evidence="8" type="ORF">FHL06_06845</name>
</gene>
<dbReference type="RefSeq" id="WP_153385495.1">
    <property type="nucleotide sequence ID" value="NZ_VDFO01000003.1"/>
</dbReference>
<feature type="transmembrane region" description="Helical" evidence="6">
    <location>
        <begin position="56"/>
        <end position="76"/>
    </location>
</feature>
<feature type="transmembrane region" description="Helical" evidence="6">
    <location>
        <begin position="177"/>
        <end position="195"/>
    </location>
</feature>
<dbReference type="Pfam" id="PF07690">
    <property type="entry name" value="MFS_1"/>
    <property type="match status" value="1"/>
</dbReference>
<feature type="transmembrane region" description="Helical" evidence="6">
    <location>
        <begin position="293"/>
        <end position="309"/>
    </location>
</feature>
<evidence type="ECO:0000256" key="3">
    <source>
        <dbReference type="ARBA" id="ARBA00022692"/>
    </source>
</evidence>